<dbReference type="PANTHER" id="PTHR30590:SF3">
    <property type="entry name" value="HYPOTHETICAL MEMBRANE SPANNING PROTEIN"/>
    <property type="match status" value="1"/>
</dbReference>
<feature type="region of interest" description="Disordered" evidence="1">
    <location>
        <begin position="1"/>
        <end position="22"/>
    </location>
</feature>
<accession>A0ABY5DCN2</accession>
<dbReference type="EMBL" id="CP099837">
    <property type="protein sequence ID" value="USY20795.1"/>
    <property type="molecule type" value="Genomic_DNA"/>
</dbReference>
<sequence>MQETTPHPPVPGADQSAEPPESAAVPVRRVAFLDVARALAMIGVVMMNAPIVVFAAERAGERTESTLTAVVDAALNLLMSGNARSMLMVLLGVGVVLAWRAAEKRGGRPMVLMLWRYAVLGVVFGVPHLLVFSGDILTLYSVSALLLAPALPLLLGGSRARPFWSAVALFAAAPALEYFVGQGNELLFLVAMVPQTLAFFCLGVWLARRPELSPDFEGPTSLPVRMIWAGLLIKPLGFVLMFGSDWLFPMEFDAEGIPVLGADGLPVVDPGSHALVSLGASLAGLGGALLYLGLVWWLVRRGRAASRVLGTLAPLGRMTLTVYLLSTAVFLCTKPLEGEITLLAQYGLAAAYFAVMILVARWWMGAFRLGPLEWVWRSIVRRRPLPLRRRTGAGQETEKAHTGIG</sequence>
<dbReference type="RefSeq" id="WP_254419820.1">
    <property type="nucleotide sequence ID" value="NZ_BAAAJB010000049.1"/>
</dbReference>
<name>A0ABY5DCN2_9ACTN</name>
<feature type="domain" description="DUF418" evidence="3">
    <location>
        <begin position="273"/>
        <end position="381"/>
    </location>
</feature>
<dbReference type="PANTHER" id="PTHR30590">
    <property type="entry name" value="INNER MEMBRANE PROTEIN"/>
    <property type="match status" value="1"/>
</dbReference>
<gene>
    <name evidence="4" type="ORF">NE857_03840</name>
</gene>
<evidence type="ECO:0000256" key="2">
    <source>
        <dbReference type="SAM" id="Phobius"/>
    </source>
</evidence>
<feature type="compositionally biased region" description="Pro residues" evidence="1">
    <location>
        <begin position="1"/>
        <end position="11"/>
    </location>
</feature>
<feature type="transmembrane region" description="Helical" evidence="2">
    <location>
        <begin position="274"/>
        <end position="299"/>
    </location>
</feature>
<feature type="transmembrane region" description="Helical" evidence="2">
    <location>
        <begin position="163"/>
        <end position="180"/>
    </location>
</feature>
<evidence type="ECO:0000259" key="3">
    <source>
        <dbReference type="Pfam" id="PF04235"/>
    </source>
</evidence>
<dbReference type="Pfam" id="PF04235">
    <property type="entry name" value="DUF418"/>
    <property type="match status" value="1"/>
</dbReference>
<feature type="transmembrane region" description="Helical" evidence="2">
    <location>
        <begin position="38"/>
        <end position="56"/>
    </location>
</feature>
<dbReference type="InterPro" id="IPR007349">
    <property type="entry name" value="DUF418"/>
</dbReference>
<reference evidence="4" key="1">
    <citation type="submission" date="2022-06" db="EMBL/GenBank/DDBJ databases">
        <authorList>
            <person name="Ping M."/>
        </authorList>
    </citation>
    <scope>NUCLEOTIDE SEQUENCE</scope>
    <source>
        <strain evidence="4">JCM11759T</strain>
    </source>
</reference>
<feature type="transmembrane region" description="Helical" evidence="2">
    <location>
        <begin position="343"/>
        <end position="364"/>
    </location>
</feature>
<evidence type="ECO:0000313" key="4">
    <source>
        <dbReference type="EMBL" id="USY20795.1"/>
    </source>
</evidence>
<evidence type="ECO:0000313" key="5">
    <source>
        <dbReference type="Proteomes" id="UP001055940"/>
    </source>
</evidence>
<keyword evidence="2" id="KW-0812">Transmembrane</keyword>
<feature type="transmembrane region" description="Helical" evidence="2">
    <location>
        <begin position="85"/>
        <end position="102"/>
    </location>
</feature>
<organism evidence="4 5">
    <name type="scientific">Nocardiopsis exhalans</name>
    <dbReference type="NCBI Taxonomy" id="163604"/>
    <lineage>
        <taxon>Bacteria</taxon>
        <taxon>Bacillati</taxon>
        <taxon>Actinomycetota</taxon>
        <taxon>Actinomycetes</taxon>
        <taxon>Streptosporangiales</taxon>
        <taxon>Nocardiopsidaceae</taxon>
        <taxon>Nocardiopsis</taxon>
    </lineage>
</organism>
<feature type="transmembrane region" description="Helical" evidence="2">
    <location>
        <begin position="227"/>
        <end position="248"/>
    </location>
</feature>
<feature type="transmembrane region" description="Helical" evidence="2">
    <location>
        <begin position="311"/>
        <end position="331"/>
    </location>
</feature>
<feature type="transmembrane region" description="Helical" evidence="2">
    <location>
        <begin position="137"/>
        <end position="156"/>
    </location>
</feature>
<protein>
    <submittedName>
        <fullName evidence="4">DUF418 domain-containing protein</fullName>
    </submittedName>
</protein>
<keyword evidence="2" id="KW-0472">Membrane</keyword>
<proteinExistence type="predicted"/>
<keyword evidence="2" id="KW-1133">Transmembrane helix</keyword>
<keyword evidence="5" id="KW-1185">Reference proteome</keyword>
<feature type="transmembrane region" description="Helical" evidence="2">
    <location>
        <begin position="186"/>
        <end position="207"/>
    </location>
</feature>
<dbReference type="InterPro" id="IPR052529">
    <property type="entry name" value="Bact_Transport_Assoc"/>
</dbReference>
<dbReference type="Proteomes" id="UP001055940">
    <property type="component" value="Chromosome"/>
</dbReference>
<feature type="transmembrane region" description="Helical" evidence="2">
    <location>
        <begin position="114"/>
        <end position="131"/>
    </location>
</feature>
<evidence type="ECO:0000256" key="1">
    <source>
        <dbReference type="SAM" id="MobiDB-lite"/>
    </source>
</evidence>